<evidence type="ECO:0000256" key="3">
    <source>
        <dbReference type="ARBA" id="ARBA00022692"/>
    </source>
</evidence>
<protein>
    <submittedName>
        <fullName evidence="6">LemA family protein</fullName>
    </submittedName>
</protein>
<dbReference type="PANTHER" id="PTHR34478">
    <property type="entry name" value="PROTEIN LEMA"/>
    <property type="match status" value="1"/>
</dbReference>
<evidence type="ECO:0000313" key="7">
    <source>
        <dbReference type="Proteomes" id="UP001447516"/>
    </source>
</evidence>
<keyword evidence="7" id="KW-1185">Reference proteome</keyword>
<comment type="similarity">
    <text evidence="2">Belongs to the LemA family.</text>
</comment>
<dbReference type="Proteomes" id="UP001447516">
    <property type="component" value="Unassembled WGS sequence"/>
</dbReference>
<keyword evidence="3" id="KW-0812">Transmembrane</keyword>
<accession>A0ABV0AVH3</accession>
<gene>
    <name evidence="6" type="ORF">AAH991_29440</name>
</gene>
<dbReference type="EMBL" id="JBDJAW010000031">
    <property type="protein sequence ID" value="MEN3539269.1"/>
    <property type="molecule type" value="Genomic_DNA"/>
</dbReference>
<evidence type="ECO:0000256" key="5">
    <source>
        <dbReference type="ARBA" id="ARBA00023136"/>
    </source>
</evidence>
<dbReference type="InterPro" id="IPR023353">
    <property type="entry name" value="LemA-like_dom_sf"/>
</dbReference>
<proteinExistence type="inferred from homology"/>
<dbReference type="InterPro" id="IPR007156">
    <property type="entry name" value="MamQ_LemA"/>
</dbReference>
<dbReference type="SUPFAM" id="SSF140478">
    <property type="entry name" value="LemA-like"/>
    <property type="match status" value="1"/>
</dbReference>
<dbReference type="Gene3D" id="1.20.1440.20">
    <property type="entry name" value="LemA-like domain"/>
    <property type="match status" value="1"/>
</dbReference>
<comment type="caution">
    <text evidence="6">The sequence shown here is derived from an EMBL/GenBank/DDBJ whole genome shotgun (WGS) entry which is preliminary data.</text>
</comment>
<dbReference type="RefSeq" id="WP_346229173.1">
    <property type="nucleotide sequence ID" value="NZ_JBDJAW010000031.1"/>
</dbReference>
<evidence type="ECO:0000313" key="6">
    <source>
        <dbReference type="EMBL" id="MEN3539269.1"/>
    </source>
</evidence>
<dbReference type="PANTHER" id="PTHR34478:SF2">
    <property type="entry name" value="MEMBRANE PROTEIN"/>
    <property type="match status" value="1"/>
</dbReference>
<organism evidence="6 7">
    <name type="scientific">Microbispora maris</name>
    <dbReference type="NCBI Taxonomy" id="3144104"/>
    <lineage>
        <taxon>Bacteria</taxon>
        <taxon>Bacillati</taxon>
        <taxon>Actinomycetota</taxon>
        <taxon>Actinomycetes</taxon>
        <taxon>Streptosporangiales</taxon>
        <taxon>Streptosporangiaceae</taxon>
        <taxon>Microbispora</taxon>
    </lineage>
</organism>
<keyword evidence="4" id="KW-1133">Transmembrane helix</keyword>
<comment type="subcellular location">
    <subcellularLocation>
        <location evidence="1">Membrane</location>
        <topology evidence="1">Single-pass membrane protein</topology>
    </subcellularLocation>
</comment>
<evidence type="ECO:0000256" key="4">
    <source>
        <dbReference type="ARBA" id="ARBA00022989"/>
    </source>
</evidence>
<dbReference type="Pfam" id="PF04011">
    <property type="entry name" value="LemA"/>
    <property type="match status" value="1"/>
</dbReference>
<name>A0ABV0AVH3_9ACTN</name>
<evidence type="ECO:0000256" key="2">
    <source>
        <dbReference type="ARBA" id="ARBA00008854"/>
    </source>
</evidence>
<evidence type="ECO:0000256" key="1">
    <source>
        <dbReference type="ARBA" id="ARBA00004167"/>
    </source>
</evidence>
<reference evidence="6 7" key="1">
    <citation type="submission" date="2024-05" db="EMBL/GenBank/DDBJ databases">
        <title>Microbispora sp.ZYX-F-249.</title>
        <authorList>
            <person name="Xie H."/>
        </authorList>
    </citation>
    <scope>NUCLEOTIDE SEQUENCE [LARGE SCALE GENOMIC DNA]</scope>
    <source>
        <strain evidence="6 7">ZYX-F-249</strain>
    </source>
</reference>
<sequence>MIPLIVVLAVVAVLVAAFVSVYNRLVRARNNADNAWAQIDVQLKRRYDLIPNLVETVKGYAAHERATLEAVVAARSRAIGARGPAEQAAAENMLSDALKSLLAVAEAHPDLKASANFAELQEELAATENRIAYSRQYYNDAVLTYNNAVQAVPANIVAGMTGFAPREYFQAPGEERGPVRVRF</sequence>
<keyword evidence="5" id="KW-0472">Membrane</keyword>